<proteinExistence type="predicted"/>
<dbReference type="EMBL" id="CP126209">
    <property type="protein sequence ID" value="WIA11032.1"/>
    <property type="molecule type" value="Genomic_DNA"/>
</dbReference>
<gene>
    <name evidence="1" type="ORF">OEZ85_011185</name>
</gene>
<evidence type="ECO:0000313" key="2">
    <source>
        <dbReference type="Proteomes" id="UP001244341"/>
    </source>
</evidence>
<accession>A0ABY8TPI0</accession>
<evidence type="ECO:0000313" key="1">
    <source>
        <dbReference type="EMBL" id="WIA11032.1"/>
    </source>
</evidence>
<protein>
    <recommendedName>
        <fullName evidence="3">Pherophorin domain-containing protein</fullName>
    </recommendedName>
</protein>
<organism evidence="1 2">
    <name type="scientific">Tetradesmus obliquus</name>
    <name type="common">Green alga</name>
    <name type="synonym">Acutodesmus obliquus</name>
    <dbReference type="NCBI Taxonomy" id="3088"/>
    <lineage>
        <taxon>Eukaryota</taxon>
        <taxon>Viridiplantae</taxon>
        <taxon>Chlorophyta</taxon>
        <taxon>core chlorophytes</taxon>
        <taxon>Chlorophyceae</taxon>
        <taxon>CS clade</taxon>
        <taxon>Sphaeropleales</taxon>
        <taxon>Scenedesmaceae</taxon>
        <taxon>Tetradesmus</taxon>
    </lineage>
</organism>
<reference evidence="1 2" key="1">
    <citation type="submission" date="2023-05" db="EMBL/GenBank/DDBJ databases">
        <title>A 100% complete, gapless, phased diploid assembly of the Scenedesmus obliquus UTEX 3031 genome.</title>
        <authorList>
            <person name="Biondi T.C."/>
            <person name="Hanschen E.R."/>
            <person name="Kwon T."/>
            <person name="Eng W."/>
            <person name="Kruse C.P.S."/>
            <person name="Koehler S.I."/>
            <person name="Kunde Y."/>
            <person name="Gleasner C.D."/>
            <person name="You Mak K.T."/>
            <person name="Polle J."/>
            <person name="Hovde B.T."/>
            <person name="Starkenburg S.R."/>
        </authorList>
    </citation>
    <scope>NUCLEOTIDE SEQUENCE [LARGE SCALE GENOMIC DNA]</scope>
    <source>
        <strain evidence="1 2">DOE0152z</strain>
    </source>
</reference>
<evidence type="ECO:0008006" key="3">
    <source>
        <dbReference type="Google" id="ProtNLM"/>
    </source>
</evidence>
<dbReference type="Proteomes" id="UP001244341">
    <property type="component" value="Chromosome 2b"/>
</dbReference>
<name>A0ABY8TPI0_TETOB</name>
<keyword evidence="2" id="KW-1185">Reference proteome</keyword>
<sequence length="220" mass="23177">MPEQASLKTQPHVFPLTSGEAALPLRHVPWHFILDSFYKQDLVMTASSGSTGQQLQHCSWSAAATSVSRAALFMISCVLVLPALLAAGKGAAQSTGTARSAVAADAVTTAASAALSHAGNTAPNQANNSASAGYMLWVPTIQEDDCYTTCRDYGNKQKPPRLYVAVSTSTNTPGNNPSAVCGVDFPTKQNIFPGSKYPSLPGCYEEHDPCSLLWHAYKGG</sequence>